<organism evidence="2 3">
    <name type="scientific">Pseudofrankia inefficax (strain DSM 45817 / CECT 9037 / DDB 130130 / EuI1c)</name>
    <name type="common">Frankia inefficax</name>
    <dbReference type="NCBI Taxonomy" id="298654"/>
    <lineage>
        <taxon>Bacteria</taxon>
        <taxon>Bacillati</taxon>
        <taxon>Actinomycetota</taxon>
        <taxon>Actinomycetes</taxon>
        <taxon>Frankiales</taxon>
        <taxon>Frankiaceae</taxon>
        <taxon>Pseudofrankia</taxon>
    </lineage>
</organism>
<dbReference type="RefSeq" id="WP_013427835.1">
    <property type="nucleotide sequence ID" value="NC_014666.1"/>
</dbReference>
<keyword evidence="1" id="KW-0812">Transmembrane</keyword>
<dbReference type="HOGENOM" id="CLU_1882743_0_0_11"/>
<keyword evidence="3" id="KW-1185">Reference proteome</keyword>
<dbReference type="Proteomes" id="UP000002484">
    <property type="component" value="Chromosome"/>
</dbReference>
<dbReference type="AlphaFoldDB" id="E3JCD5"/>
<evidence type="ECO:0000256" key="1">
    <source>
        <dbReference type="SAM" id="Phobius"/>
    </source>
</evidence>
<proteinExistence type="predicted"/>
<protein>
    <recommendedName>
        <fullName evidence="4">Integral membrane protein</fullName>
    </recommendedName>
</protein>
<feature type="transmembrane region" description="Helical" evidence="1">
    <location>
        <begin position="111"/>
        <end position="129"/>
    </location>
</feature>
<dbReference type="EMBL" id="CP002299">
    <property type="protein sequence ID" value="ADP84724.1"/>
    <property type="molecule type" value="Genomic_DNA"/>
</dbReference>
<feature type="transmembrane region" description="Helical" evidence="1">
    <location>
        <begin position="28"/>
        <end position="50"/>
    </location>
</feature>
<evidence type="ECO:0000313" key="2">
    <source>
        <dbReference type="EMBL" id="ADP84724.1"/>
    </source>
</evidence>
<dbReference type="KEGG" id="fri:FraEuI1c_6755"/>
<evidence type="ECO:0000313" key="3">
    <source>
        <dbReference type="Proteomes" id="UP000002484"/>
    </source>
</evidence>
<sequence>MTITIDAGAPAAIVRPPVPRTVRAAQGLLLVPLGAFQLVASITFSISLGLHGVGEYAVAGWVYAMSSACFAAGLRLGRGGRRRLRAVLGLLVAEVGFSAVKLAVFHESASFVFFAFTAACAALLASPASRRHFDR</sequence>
<name>E3JCD5_PSEI1</name>
<accession>E3JCD5</accession>
<keyword evidence="1" id="KW-1133">Transmembrane helix</keyword>
<feature type="transmembrane region" description="Helical" evidence="1">
    <location>
        <begin position="56"/>
        <end position="74"/>
    </location>
</feature>
<evidence type="ECO:0008006" key="4">
    <source>
        <dbReference type="Google" id="ProtNLM"/>
    </source>
</evidence>
<gene>
    <name evidence="2" type="ordered locus">FraEuI1c_6755</name>
</gene>
<reference evidence="2 3" key="1">
    <citation type="submission" date="2010-10" db="EMBL/GenBank/DDBJ databases">
        <title>Complete sequence of Frankia sp. EuI1c.</title>
        <authorList>
            <consortium name="US DOE Joint Genome Institute"/>
            <person name="Lucas S."/>
            <person name="Copeland A."/>
            <person name="Lapidus A."/>
            <person name="Cheng J.-F."/>
            <person name="Bruce D."/>
            <person name="Goodwin L."/>
            <person name="Pitluck S."/>
            <person name="Chertkov O."/>
            <person name="Detter J.C."/>
            <person name="Han C."/>
            <person name="Tapia R."/>
            <person name="Land M."/>
            <person name="Hauser L."/>
            <person name="Jeffries C."/>
            <person name="Kyrpides N."/>
            <person name="Ivanova N."/>
            <person name="Mikhailova N."/>
            <person name="Beauchemin N."/>
            <person name="Sen A."/>
            <person name="Sur S.A."/>
            <person name="Gtari M."/>
            <person name="Wall L."/>
            <person name="Tisa L."/>
            <person name="Woyke T."/>
        </authorList>
    </citation>
    <scope>NUCLEOTIDE SEQUENCE [LARGE SCALE GENOMIC DNA]</scope>
    <source>
        <strain evidence="3">DSM 45817 / CECT 9037 / EuI1c</strain>
    </source>
</reference>
<dbReference type="InParanoid" id="E3JCD5"/>
<keyword evidence="1" id="KW-0472">Membrane</keyword>
<feature type="transmembrane region" description="Helical" evidence="1">
    <location>
        <begin position="86"/>
        <end position="105"/>
    </location>
</feature>